<keyword evidence="2" id="KW-1185">Reference proteome</keyword>
<evidence type="ECO:0000313" key="2">
    <source>
        <dbReference type="Proteomes" id="UP000824881"/>
    </source>
</evidence>
<gene>
    <name evidence="1" type="ORF">CCMSSC00406_0000775</name>
</gene>
<dbReference type="EMBL" id="WQMT02000001">
    <property type="protein sequence ID" value="KAG9227579.1"/>
    <property type="molecule type" value="Genomic_DNA"/>
</dbReference>
<proteinExistence type="predicted"/>
<reference evidence="1 2" key="1">
    <citation type="journal article" date="2021" name="Appl. Environ. Microbiol.">
        <title>Genetic linkage and physical mapping for an oyster mushroom Pleurotus cornucopiae and QTL analysis for the trait cap color.</title>
        <authorList>
            <person name="Zhang Y."/>
            <person name="Gao W."/>
            <person name="Sonnenberg A."/>
            <person name="Chen Q."/>
            <person name="Zhang J."/>
            <person name="Huang C."/>
        </authorList>
    </citation>
    <scope>NUCLEOTIDE SEQUENCE [LARGE SCALE GENOMIC DNA]</scope>
    <source>
        <strain evidence="1">CCMSSC00406</strain>
    </source>
</reference>
<dbReference type="Proteomes" id="UP000824881">
    <property type="component" value="Unassembled WGS sequence"/>
</dbReference>
<organism evidence="1 2">
    <name type="scientific">Pleurotus cornucopiae</name>
    <name type="common">Cornucopia mushroom</name>
    <dbReference type="NCBI Taxonomy" id="5321"/>
    <lineage>
        <taxon>Eukaryota</taxon>
        <taxon>Fungi</taxon>
        <taxon>Dikarya</taxon>
        <taxon>Basidiomycota</taxon>
        <taxon>Agaricomycotina</taxon>
        <taxon>Agaricomycetes</taxon>
        <taxon>Agaricomycetidae</taxon>
        <taxon>Agaricales</taxon>
        <taxon>Pleurotineae</taxon>
        <taxon>Pleurotaceae</taxon>
        <taxon>Pleurotus</taxon>
    </lineage>
</organism>
<protein>
    <submittedName>
        <fullName evidence="1">Uncharacterized protein</fullName>
    </submittedName>
</protein>
<evidence type="ECO:0000313" key="1">
    <source>
        <dbReference type="EMBL" id="KAG9227579.1"/>
    </source>
</evidence>
<name>A0ACB7JAF2_PLECO</name>
<sequence>MVVKALTTLPAFRQAINGSRPALVDFWATWCGPCRAISPVFEKFSTTTSKVDFYKVDVDECPDIAQEVGIRAMPTFMAFKKGSNIGTVVGADPTALKVYPNRTLEFPVGIIDHLLSVHCIGLHLAVILLDIERATVWQRRQWFISDIAYPNYYSGGFGVTPDSEGLALYYSSALPPPMSVKEITKLADFNAAINGGKSVIIDFWAPWCGPCRVISPLFQQFAGEAGQGVEFYKVNVDECDDISQEVGIRSLPTFMVFKDGTKVNELVGAVPTRLLVQYIRSSC</sequence>
<accession>A0ACB7JAF2</accession>
<comment type="caution">
    <text evidence="1">The sequence shown here is derived from an EMBL/GenBank/DDBJ whole genome shotgun (WGS) entry which is preliminary data.</text>
</comment>